<dbReference type="Proteomes" id="UP000193986">
    <property type="component" value="Unassembled WGS sequence"/>
</dbReference>
<evidence type="ECO:0000256" key="7">
    <source>
        <dbReference type="ARBA" id="ARBA00022801"/>
    </source>
</evidence>
<dbReference type="STRING" id="71784.A0A1Y2AZ95"/>
<dbReference type="GO" id="GO:0006145">
    <property type="term" value="P:purine nucleobase catabolic process"/>
    <property type="evidence" value="ECO:0007669"/>
    <property type="project" value="TreeGrafter"/>
</dbReference>
<dbReference type="InterPro" id="IPR050138">
    <property type="entry name" value="DHOase/Allantoinase_Hydrolase"/>
</dbReference>
<keyword evidence="6" id="KW-0479">Metal-binding</keyword>
<feature type="domain" description="Amidohydrolase-related" evidence="9">
    <location>
        <begin position="31"/>
        <end position="339"/>
    </location>
</feature>
<reference evidence="10 11" key="1">
    <citation type="submission" date="2016-07" db="EMBL/GenBank/DDBJ databases">
        <title>Pervasive Adenine N6-methylation of Active Genes in Fungi.</title>
        <authorList>
            <consortium name="DOE Joint Genome Institute"/>
            <person name="Mondo S.J."/>
            <person name="Dannebaum R.O."/>
            <person name="Kuo R.C."/>
            <person name="Labutti K."/>
            <person name="Haridas S."/>
            <person name="Kuo A."/>
            <person name="Salamov A."/>
            <person name="Ahrendt S.R."/>
            <person name="Lipzen A."/>
            <person name="Sullivan W."/>
            <person name="Andreopoulos W.B."/>
            <person name="Clum A."/>
            <person name="Lindquist E."/>
            <person name="Daum C."/>
            <person name="Ramamoorthy G.K."/>
            <person name="Gryganskyi A."/>
            <person name="Culley D."/>
            <person name="Magnuson J.K."/>
            <person name="James T.Y."/>
            <person name="O'Malley M.A."/>
            <person name="Stajich J.E."/>
            <person name="Spatafora J.W."/>
            <person name="Visel A."/>
            <person name="Grigoriev I.V."/>
        </authorList>
    </citation>
    <scope>NUCLEOTIDE SEQUENCE [LARGE SCALE GENOMIC DNA]</scope>
    <source>
        <strain evidence="10 11">68-887.2</strain>
    </source>
</reference>
<accession>A0A1Y2AZ95</accession>
<dbReference type="GO" id="GO:0000256">
    <property type="term" value="P:allantoin catabolic process"/>
    <property type="evidence" value="ECO:0007669"/>
    <property type="project" value="UniProtKB-UniPathway"/>
</dbReference>
<keyword evidence="11" id="KW-1185">Reference proteome</keyword>
<comment type="cofactor">
    <cofactor evidence="1">
        <name>Zn(2+)</name>
        <dbReference type="ChEBI" id="CHEBI:29105"/>
    </cofactor>
</comment>
<dbReference type="InterPro" id="IPR011059">
    <property type="entry name" value="Metal-dep_hydrolase_composite"/>
</dbReference>
<evidence type="ECO:0000259" key="9">
    <source>
        <dbReference type="Pfam" id="PF01979"/>
    </source>
</evidence>
<dbReference type="PANTHER" id="PTHR43668:SF2">
    <property type="entry name" value="ALLANTOINASE"/>
    <property type="match status" value="1"/>
</dbReference>
<dbReference type="NCBIfam" id="TIGR03178">
    <property type="entry name" value="allantoinase"/>
    <property type="match status" value="1"/>
</dbReference>
<dbReference type="GO" id="GO:0008270">
    <property type="term" value="F:zinc ion binding"/>
    <property type="evidence" value="ECO:0007669"/>
    <property type="project" value="InterPro"/>
</dbReference>
<keyword evidence="7" id="KW-0378">Hydrolase</keyword>
<comment type="caution">
    <text evidence="10">The sequence shown here is derived from an EMBL/GenBank/DDBJ whole genome shotgun (WGS) entry which is preliminary data.</text>
</comment>
<dbReference type="InParanoid" id="A0A1Y2AZ95"/>
<comment type="similarity">
    <text evidence="3">Belongs to the metallo-dependent hydrolases superfamily. Allantoinase family.</text>
</comment>
<dbReference type="UniPathway" id="UPA00395">
    <property type="reaction ID" value="UER00653"/>
</dbReference>
<comment type="subunit">
    <text evidence="4">Homotetramer.</text>
</comment>
<dbReference type="EMBL" id="MCFC01000036">
    <property type="protein sequence ID" value="ORY27794.1"/>
    <property type="molecule type" value="Genomic_DNA"/>
</dbReference>
<dbReference type="GO" id="GO:0004038">
    <property type="term" value="F:allantoinase activity"/>
    <property type="evidence" value="ECO:0007669"/>
    <property type="project" value="UniProtKB-EC"/>
</dbReference>
<dbReference type="InterPro" id="IPR017593">
    <property type="entry name" value="Allantoinase"/>
</dbReference>
<dbReference type="Pfam" id="PF01979">
    <property type="entry name" value="Amidohydro_1"/>
    <property type="match status" value="1"/>
</dbReference>
<dbReference type="SUPFAM" id="SSF51338">
    <property type="entry name" value="Composite domain of metallo-dependent hydrolases"/>
    <property type="match status" value="1"/>
</dbReference>
<evidence type="ECO:0000313" key="10">
    <source>
        <dbReference type="EMBL" id="ORY27794.1"/>
    </source>
</evidence>
<dbReference type="EC" id="3.5.2.5" evidence="5"/>
<evidence type="ECO:0000256" key="3">
    <source>
        <dbReference type="ARBA" id="ARBA00010368"/>
    </source>
</evidence>
<evidence type="ECO:0000256" key="4">
    <source>
        <dbReference type="ARBA" id="ARBA00011881"/>
    </source>
</evidence>
<evidence type="ECO:0000256" key="1">
    <source>
        <dbReference type="ARBA" id="ARBA00001947"/>
    </source>
</evidence>
<dbReference type="AlphaFoldDB" id="A0A1Y2AZ95"/>
<dbReference type="InterPro" id="IPR032466">
    <property type="entry name" value="Metal_Hydrolase"/>
</dbReference>
<dbReference type="GO" id="GO:0005737">
    <property type="term" value="C:cytoplasm"/>
    <property type="evidence" value="ECO:0007669"/>
    <property type="project" value="TreeGrafter"/>
</dbReference>
<dbReference type="PANTHER" id="PTHR43668">
    <property type="entry name" value="ALLANTOINASE"/>
    <property type="match status" value="1"/>
</dbReference>
<gene>
    <name evidence="10" type="ORF">BCR39DRAFT_537249</name>
</gene>
<evidence type="ECO:0000256" key="2">
    <source>
        <dbReference type="ARBA" id="ARBA00004968"/>
    </source>
</evidence>
<dbReference type="OrthoDB" id="1924787at2759"/>
<comment type="pathway">
    <text evidence="2">Nitrogen metabolism; (S)-allantoin degradation; allantoate from (S)-allantoin: step 1/1.</text>
</comment>
<evidence type="ECO:0000256" key="6">
    <source>
        <dbReference type="ARBA" id="ARBA00022723"/>
    </source>
</evidence>
<sequence>MPLNSIPPTTTVANLLVKQEEARRIGTHSDISFWGGIVPGNESELVPLLDAGVKGFKCFLINSGVDEFPHVTERDLVKACDALKGTNAVILFHAELEEHEHEHLSESQTDPSAYATFLASRPASLELSALDLILKLARSYRHLRFHIVHLSAASALPRIRDARTDGINNLTVETCFHYLCLQAEHIPSNATEFKCCPPIRNNANRQLLRQGVLDGTIDYVVSDHSPCIPELKKGDFMRAWGGVSGLGLGLSLLWTEFRGEVGLERITSWLSSAQAAQVGLEGRKGELRTGADADFVVFRPDERYTVTRDHLLFKNKVSPYIGRELHGQIVQTWLRGRQVWDGKRTLPLTGTFV</sequence>
<dbReference type="GO" id="GO:0050897">
    <property type="term" value="F:cobalt ion binding"/>
    <property type="evidence" value="ECO:0007669"/>
    <property type="project" value="InterPro"/>
</dbReference>
<dbReference type="Gene3D" id="3.20.20.140">
    <property type="entry name" value="Metal-dependent hydrolases"/>
    <property type="match status" value="1"/>
</dbReference>
<dbReference type="InterPro" id="IPR006680">
    <property type="entry name" value="Amidohydro-rel"/>
</dbReference>
<evidence type="ECO:0000313" key="11">
    <source>
        <dbReference type="Proteomes" id="UP000193986"/>
    </source>
</evidence>
<name>A0A1Y2AZ95_9TREE</name>
<evidence type="ECO:0000256" key="8">
    <source>
        <dbReference type="ARBA" id="ARBA00022833"/>
    </source>
</evidence>
<proteinExistence type="inferred from homology"/>
<evidence type="ECO:0000256" key="5">
    <source>
        <dbReference type="ARBA" id="ARBA00012863"/>
    </source>
</evidence>
<protein>
    <recommendedName>
        <fullName evidence="5">allantoinase</fullName>
        <ecNumber evidence="5">3.5.2.5</ecNumber>
    </recommendedName>
</protein>
<organism evidence="10 11">
    <name type="scientific">Naematelia encephala</name>
    <dbReference type="NCBI Taxonomy" id="71784"/>
    <lineage>
        <taxon>Eukaryota</taxon>
        <taxon>Fungi</taxon>
        <taxon>Dikarya</taxon>
        <taxon>Basidiomycota</taxon>
        <taxon>Agaricomycotina</taxon>
        <taxon>Tremellomycetes</taxon>
        <taxon>Tremellales</taxon>
        <taxon>Naemateliaceae</taxon>
        <taxon>Naematelia</taxon>
    </lineage>
</organism>
<keyword evidence="8" id="KW-0862">Zinc</keyword>
<dbReference type="SUPFAM" id="SSF51556">
    <property type="entry name" value="Metallo-dependent hydrolases"/>
    <property type="match status" value="1"/>
</dbReference>